<keyword evidence="5" id="KW-0436">Ligase</keyword>
<evidence type="ECO:0000256" key="8">
    <source>
        <dbReference type="ARBA" id="ARBA00023268"/>
    </source>
</evidence>
<keyword evidence="4" id="KW-0597">Phosphoprotein</keyword>
<comment type="similarity">
    <text evidence="2">Belongs to the ATP-dependent AMP-binding enzyme family.</text>
</comment>
<dbReference type="GO" id="GO:0044550">
    <property type="term" value="P:secondary metabolite biosynthetic process"/>
    <property type="evidence" value="ECO:0007669"/>
    <property type="project" value="TreeGrafter"/>
</dbReference>
<dbReference type="InterPro" id="IPR036736">
    <property type="entry name" value="ACP-like_sf"/>
</dbReference>
<keyword evidence="6" id="KW-0677">Repeat</keyword>
<keyword evidence="11" id="KW-1185">Reference proteome</keyword>
<dbReference type="InterPro" id="IPR045851">
    <property type="entry name" value="AMP-bd_C_sf"/>
</dbReference>
<accession>A0A3S1DV54</accession>
<keyword evidence="3" id="KW-0596">Phosphopantetheine</keyword>
<dbReference type="Gene3D" id="3.40.50.980">
    <property type="match status" value="2"/>
</dbReference>
<dbReference type="EMBL" id="RZNX01000009">
    <property type="protein sequence ID" value="RUT28640.1"/>
    <property type="molecule type" value="Genomic_DNA"/>
</dbReference>
<dbReference type="GO" id="GO:0016874">
    <property type="term" value="F:ligase activity"/>
    <property type="evidence" value="ECO:0007669"/>
    <property type="project" value="UniProtKB-KW"/>
</dbReference>
<dbReference type="Gene3D" id="3.30.559.30">
    <property type="entry name" value="Nonribosomal peptide synthetase, condensation domain"/>
    <property type="match status" value="2"/>
</dbReference>
<dbReference type="NCBIfam" id="TIGR01733">
    <property type="entry name" value="AA-adenyl-dom"/>
    <property type="match status" value="1"/>
</dbReference>
<evidence type="ECO:0000256" key="7">
    <source>
        <dbReference type="ARBA" id="ARBA00023194"/>
    </source>
</evidence>
<dbReference type="PANTHER" id="PTHR45527">
    <property type="entry name" value="NONRIBOSOMAL PEPTIDE SYNTHETASE"/>
    <property type="match status" value="1"/>
</dbReference>
<evidence type="ECO:0000313" key="11">
    <source>
        <dbReference type="Proteomes" id="UP000272464"/>
    </source>
</evidence>
<evidence type="ECO:0000256" key="1">
    <source>
        <dbReference type="ARBA" id="ARBA00001957"/>
    </source>
</evidence>
<dbReference type="SUPFAM" id="SSF56801">
    <property type="entry name" value="Acetyl-CoA synthetase-like"/>
    <property type="match status" value="2"/>
</dbReference>
<dbReference type="Gene3D" id="3.30.559.10">
    <property type="entry name" value="Chloramphenicol acetyltransferase-like domain"/>
    <property type="match status" value="2"/>
</dbReference>
<name>A0A3S1DV54_9BACL</name>
<comment type="caution">
    <text evidence="10">The sequence shown here is derived from an EMBL/GenBank/DDBJ whole genome shotgun (WGS) entry which is preliminary data.</text>
</comment>
<dbReference type="InterPro" id="IPR023213">
    <property type="entry name" value="CAT-like_dom_sf"/>
</dbReference>
<dbReference type="FunFam" id="2.30.38.10:FF:000001">
    <property type="entry name" value="Non-ribosomal peptide synthetase PvdI"/>
    <property type="match status" value="1"/>
</dbReference>
<gene>
    <name evidence="10" type="ORF">EJP77_16690</name>
</gene>
<dbReference type="InterPro" id="IPR020845">
    <property type="entry name" value="AMP-binding_CS"/>
</dbReference>
<dbReference type="PROSITE" id="PS00012">
    <property type="entry name" value="PHOSPHOPANTETHEINE"/>
    <property type="match status" value="1"/>
</dbReference>
<feature type="non-terminal residue" evidence="10">
    <location>
        <position position="2217"/>
    </location>
</feature>
<dbReference type="GO" id="GO:0017000">
    <property type="term" value="P:antibiotic biosynthetic process"/>
    <property type="evidence" value="ECO:0007669"/>
    <property type="project" value="UniProtKB-KW"/>
</dbReference>
<dbReference type="SMART" id="SM00823">
    <property type="entry name" value="PKS_PP"/>
    <property type="match status" value="2"/>
</dbReference>
<dbReference type="Gene3D" id="2.30.38.10">
    <property type="entry name" value="Luciferase, Domain 3"/>
    <property type="match status" value="1"/>
</dbReference>
<dbReference type="PANTHER" id="PTHR45527:SF1">
    <property type="entry name" value="FATTY ACID SYNTHASE"/>
    <property type="match status" value="1"/>
</dbReference>
<evidence type="ECO:0000256" key="6">
    <source>
        <dbReference type="ARBA" id="ARBA00022737"/>
    </source>
</evidence>
<evidence type="ECO:0000313" key="10">
    <source>
        <dbReference type="EMBL" id="RUT28640.1"/>
    </source>
</evidence>
<dbReference type="GO" id="GO:0008610">
    <property type="term" value="P:lipid biosynthetic process"/>
    <property type="evidence" value="ECO:0007669"/>
    <property type="project" value="UniProtKB-ARBA"/>
</dbReference>
<dbReference type="CDD" id="cd19531">
    <property type="entry name" value="LCL_NRPS-like"/>
    <property type="match status" value="2"/>
</dbReference>
<dbReference type="InterPro" id="IPR025110">
    <property type="entry name" value="AMP-bd_C"/>
</dbReference>
<dbReference type="GO" id="GO:0031177">
    <property type="term" value="F:phosphopantetheine binding"/>
    <property type="evidence" value="ECO:0007669"/>
    <property type="project" value="InterPro"/>
</dbReference>
<proteinExistence type="inferred from homology"/>
<dbReference type="RefSeq" id="WP_127200394.1">
    <property type="nucleotide sequence ID" value="NZ_RZNX01000009.1"/>
</dbReference>
<dbReference type="Pfam" id="PF00668">
    <property type="entry name" value="Condensation"/>
    <property type="match status" value="2"/>
</dbReference>
<feature type="domain" description="Carrier" evidence="9">
    <location>
        <begin position="576"/>
        <end position="652"/>
    </location>
</feature>
<dbReference type="Gene3D" id="3.30.300.30">
    <property type="match status" value="2"/>
</dbReference>
<dbReference type="PROSITE" id="PS00455">
    <property type="entry name" value="AMP_BINDING"/>
    <property type="match status" value="2"/>
</dbReference>
<dbReference type="FunFam" id="3.40.50.12780:FF:000012">
    <property type="entry name" value="Non-ribosomal peptide synthetase"/>
    <property type="match status" value="1"/>
</dbReference>
<evidence type="ECO:0000256" key="2">
    <source>
        <dbReference type="ARBA" id="ARBA00006432"/>
    </source>
</evidence>
<dbReference type="CDD" id="cd05930">
    <property type="entry name" value="A_NRPS"/>
    <property type="match status" value="1"/>
</dbReference>
<dbReference type="Gene3D" id="1.10.1200.10">
    <property type="entry name" value="ACP-like"/>
    <property type="match status" value="2"/>
</dbReference>
<dbReference type="GO" id="GO:0043041">
    <property type="term" value="P:amino acid activation for nonribosomal peptide biosynthetic process"/>
    <property type="evidence" value="ECO:0007669"/>
    <property type="project" value="TreeGrafter"/>
</dbReference>
<keyword evidence="8" id="KW-0511">Multifunctional enzyme</keyword>
<dbReference type="InterPro" id="IPR006162">
    <property type="entry name" value="Ppantetheine_attach_site"/>
</dbReference>
<comment type="cofactor">
    <cofactor evidence="1">
        <name>pantetheine 4'-phosphate</name>
        <dbReference type="ChEBI" id="CHEBI:47942"/>
    </cofactor>
</comment>
<organism evidence="10 11">
    <name type="scientific">Paenibacillus zeisoli</name>
    <dbReference type="NCBI Taxonomy" id="2496267"/>
    <lineage>
        <taxon>Bacteria</taxon>
        <taxon>Bacillati</taxon>
        <taxon>Bacillota</taxon>
        <taxon>Bacilli</taxon>
        <taxon>Bacillales</taxon>
        <taxon>Paenibacillaceae</taxon>
        <taxon>Paenibacillus</taxon>
    </lineage>
</organism>
<dbReference type="OrthoDB" id="9765680at2"/>
<dbReference type="Gene3D" id="3.40.50.12780">
    <property type="entry name" value="N-terminal domain of ligase-like"/>
    <property type="match status" value="1"/>
</dbReference>
<dbReference type="GO" id="GO:0005829">
    <property type="term" value="C:cytosol"/>
    <property type="evidence" value="ECO:0007669"/>
    <property type="project" value="TreeGrafter"/>
</dbReference>
<evidence type="ECO:0000256" key="4">
    <source>
        <dbReference type="ARBA" id="ARBA00022553"/>
    </source>
</evidence>
<feature type="domain" description="Carrier" evidence="9">
    <location>
        <begin position="1659"/>
        <end position="1734"/>
    </location>
</feature>
<dbReference type="SUPFAM" id="SSF52777">
    <property type="entry name" value="CoA-dependent acyltransferases"/>
    <property type="match status" value="4"/>
</dbReference>
<dbReference type="InterPro" id="IPR001242">
    <property type="entry name" value="Condensation_dom"/>
</dbReference>
<dbReference type="Pfam" id="PF13193">
    <property type="entry name" value="AMP-binding_C"/>
    <property type="match status" value="1"/>
</dbReference>
<evidence type="ECO:0000259" key="9">
    <source>
        <dbReference type="PROSITE" id="PS50075"/>
    </source>
</evidence>
<dbReference type="Pfam" id="PF00501">
    <property type="entry name" value="AMP-binding"/>
    <property type="match status" value="2"/>
</dbReference>
<dbReference type="InterPro" id="IPR009081">
    <property type="entry name" value="PP-bd_ACP"/>
</dbReference>
<dbReference type="Proteomes" id="UP000272464">
    <property type="component" value="Unassembled WGS sequence"/>
</dbReference>
<dbReference type="Pfam" id="PF00550">
    <property type="entry name" value="PP-binding"/>
    <property type="match status" value="2"/>
</dbReference>
<keyword evidence="7" id="KW-0045">Antibiotic biosynthesis</keyword>
<reference evidence="10 11" key="1">
    <citation type="submission" date="2018-12" db="EMBL/GenBank/DDBJ databases">
        <authorList>
            <person name="Sun L."/>
            <person name="Chen Z."/>
        </authorList>
    </citation>
    <scope>NUCLEOTIDE SEQUENCE [LARGE SCALE GENOMIC DNA]</scope>
    <source>
        <strain evidence="10 11">3-5-3</strain>
    </source>
</reference>
<protein>
    <submittedName>
        <fullName evidence="10">Amino acid adenylation domain-containing protein</fullName>
    </submittedName>
</protein>
<dbReference type="InterPro" id="IPR042099">
    <property type="entry name" value="ANL_N_sf"/>
</dbReference>
<sequence length="2217" mass="250303">MHNKTLVDLFEVSAHTDKGITFIEKNKDSLVTYRQLYNDSLMLLYLLQERDLHPGDKLLFQIEEPRSFLTYFWACQLGGIIPVPVTVGTTPEHRLKVQRVWEITEKPCIIASPDLLHSFTEHMGHDSPDPLTLEFLDSLRDADEMMSDLSRQGIPHAAQPEDIALIQFSSGSTGDPKGVILTHRNLLTNIDAILTSSAAAPSDRSLSWMPLTHDMGLIGFHLSPLVGQMGQWMMQPNLFLLRPHIWLHKAHEYQITQICSPNFGYKHFMSHFNPQHAIDWDLSSIRYIFNGAEPISPQLAQDFLSLLEPYHLQKKAMFPVYGMAEASVAVAFPPVEEELQAVYVDRKQLAFGKEVTYSSPESETSIGFVDVGYPIAHCKVRICDDDNALLGEGYVGNIQIKGGNVTRGYYRNAAATEQAFSEDGWLLTGDLGFMRQGRLVITGRKKDIIFVNGRNYFPHDLEWLAQEVEGIDLGKIAICGITNQALGRDDVVAFLQHRGRGDSYAALVWELKKHISRTIGLELTCILPVRHIPKTTSGKLQRYKLVEMYVNGDFAEQVHHYKELLNSRAEEAGKEPPADELESRMAELWSDVLGQGTLIGVTDSFADYGGDSLKAAVLLARIHRHFHVEVPPHRFSNDATVRSITDYVRNSEASPYVSIIPAEPAGHYPVTPTQRRMYIQEQFGGAGTAYNMPFAIKIEGDLNVSQLEDSLQKLIGRHESLRTTFKVVDGDIRQVVHPNAAVEISSLSEDESEITDVIQQLIRPFDLHSSPLIRCFLIEVQGSEAYRVLLIDIHHICSDGISAQIMLQEWLQLYQGRELPPLDLQYRDYALWTKQQLQGADLEQARLYWSDRLQGEMPVLEMPLDGSRPQAKTFDGDTSRFVIPRATAEQLRIFMKSRNVSLYEVLLTTYSIFLHTYTRQEDMIVGALVAGRQHADLEQMLGAFVNYVPVRFQIDARLTFEEYIKQVTAHMQQDFGHQQLPYDEIVALTGGLTEPSRNPLFDTMVILHNQMDMAQALASDVIKATYYPLQGSTSKLDFKLDVFINGDFELEGVWEYNTHLFRRETIERFSIHLLRLLEQVTLEPDTQLGDLKLLTGKEQSALLQAFNPAPVPYAENQLIHDWIEAQAKIIPEQTAAIFDDGRLSYGELNARANQLARVLRARGVKPDSIVAIMLDRSPEMIVGITAILKAGGAYLPIAPDAPVERVRYMLEDSAARLLLVRGDQFGDARLEGEQFNDDLVGGARFDNEQLNADQHNGAEQFDVERISLDEESLYQGDASDLPPAAHARNLAYVIYTSGSTGNPKGVMIEHHSVINRITWMQKAYPLTAEDVILQKTAFTFDVSVWELFWWAQAGVAVHFLVPGGEKDPEQIIQAIETNQVTTMHFVPSMLHLFLAHLEARPEHLERLRSLRYVFASGEALLVHQVERFQSLLGERYGTKLINLYGPTEATVDVSCFECKAGETLSSVPIGKPIDNTELYVVDSHLRLLPPGIPGELCIGGAGLARGYLGRPELSEEKFTANPFRPGTRMYRTGDLAKQLPDGNIEYLGRLDHQVKIRGYRIELGEIEHLLLQHEAITEAAAIAKSAGGEHADLYAYFVADEAIDTAELRSFMRTFVPDYMVPAYLVQLPSMPLSDNGKINRKALMNAVSEVSLTKEYTAPRTKAETALAQIWQEVLRVERPGIDDDFFELGGHSLKAAQIVSKIHQIFQVEIPLTEMFHRLTIRELASWIEQAEQQGYEPIAAVESGSHYPLSSAQSRMYILDRMEGIGTAYNLPFAMEIKGRLEIDRVKASFQAIMNRHETLRTSFSMQDGELRQEILAADTVELPITFSAATVENVDAAIHSFIRPFDLHKAPLLRVGILALSEERHFIVCDMHHIISDGISIIVLMEEFIQLYAGEELSQPNVQFKDYTNWMSQRLTTEHLEKQETYWRQVLQQPLPSAEMPHDAKRASALSFKGDRYTFELHPAVNQQIKLLAKETNTTLYMLLLAVCNVLLAQYTGQQDIIIGSPVSGRQHPDLQRAIGMFVNTLAMRNYPEASKSFRDFLQEIKANSLSAFEHQDYPLELLLQKLNISREMNRNPLFDVLFVVQNIGIEDSWEAAGLGFDRYPLVNPASKFDLTIEVTETKVGLTFTLEYNTELFRRDTIERLGVHLLRLLDQVILEPNTRLGDLRLLTDEEQSQLLKANNPDPVPYAENQLIHEWMEAQAKIRPEQTAAI</sequence>
<evidence type="ECO:0000256" key="5">
    <source>
        <dbReference type="ARBA" id="ARBA00022598"/>
    </source>
</evidence>
<dbReference type="InterPro" id="IPR020806">
    <property type="entry name" value="PKS_PP-bd"/>
</dbReference>
<dbReference type="FunFam" id="3.40.50.980:FF:000001">
    <property type="entry name" value="Non-ribosomal peptide synthetase"/>
    <property type="match status" value="1"/>
</dbReference>
<dbReference type="FunFam" id="3.40.50.980:FF:000002">
    <property type="entry name" value="Enterobactin synthetase component F"/>
    <property type="match status" value="1"/>
</dbReference>
<dbReference type="FunFam" id="1.10.1200.10:FF:000005">
    <property type="entry name" value="Nonribosomal peptide synthetase 1"/>
    <property type="match status" value="1"/>
</dbReference>
<dbReference type="SUPFAM" id="SSF47336">
    <property type="entry name" value="ACP-like"/>
    <property type="match status" value="2"/>
</dbReference>
<dbReference type="PROSITE" id="PS50075">
    <property type="entry name" value="CARRIER"/>
    <property type="match status" value="2"/>
</dbReference>
<dbReference type="InterPro" id="IPR010071">
    <property type="entry name" value="AA_adenyl_dom"/>
</dbReference>
<dbReference type="InterPro" id="IPR000873">
    <property type="entry name" value="AMP-dep_synth/lig_dom"/>
</dbReference>
<evidence type="ECO:0000256" key="3">
    <source>
        <dbReference type="ARBA" id="ARBA00022450"/>
    </source>
</evidence>